<protein>
    <submittedName>
        <fullName evidence="1">Uncharacterized protein</fullName>
    </submittedName>
</protein>
<reference evidence="2" key="1">
    <citation type="journal article" date="2019" name="Int. J. Syst. Evol. Microbiol.">
        <title>The Global Catalogue of Microorganisms (GCM) 10K type strain sequencing project: providing services to taxonomists for standard genome sequencing and annotation.</title>
        <authorList>
            <consortium name="The Broad Institute Genomics Platform"/>
            <consortium name="The Broad Institute Genome Sequencing Center for Infectious Disease"/>
            <person name="Wu L."/>
            <person name="Ma J."/>
        </authorList>
    </citation>
    <scope>NUCLEOTIDE SEQUENCE [LARGE SCALE GENOMIC DNA]</scope>
    <source>
        <strain evidence="2">CGMCC 4.7357</strain>
    </source>
</reference>
<name>A0ABV9K5K3_9PORP</name>
<dbReference type="Proteomes" id="UP001596020">
    <property type="component" value="Unassembled WGS sequence"/>
</dbReference>
<dbReference type="RefSeq" id="WP_380077180.1">
    <property type="nucleotide sequence ID" value="NZ_JBHSGO010000019.1"/>
</dbReference>
<dbReference type="EMBL" id="JBHSGO010000019">
    <property type="protein sequence ID" value="MFC4665229.1"/>
    <property type="molecule type" value="Genomic_DNA"/>
</dbReference>
<organism evidence="1 2">
    <name type="scientific">Falsiporphyromonas endometrii</name>
    <dbReference type="NCBI Taxonomy" id="1387297"/>
    <lineage>
        <taxon>Bacteria</taxon>
        <taxon>Pseudomonadati</taxon>
        <taxon>Bacteroidota</taxon>
        <taxon>Bacteroidia</taxon>
        <taxon>Bacteroidales</taxon>
        <taxon>Porphyromonadaceae</taxon>
        <taxon>Falsiporphyromonas</taxon>
    </lineage>
</organism>
<proteinExistence type="predicted"/>
<gene>
    <name evidence="1" type="ORF">ACFO3G_01105</name>
</gene>
<evidence type="ECO:0000313" key="1">
    <source>
        <dbReference type="EMBL" id="MFC4665229.1"/>
    </source>
</evidence>
<keyword evidence="2" id="KW-1185">Reference proteome</keyword>
<accession>A0ABV9K5K3</accession>
<comment type="caution">
    <text evidence="1">The sequence shown here is derived from an EMBL/GenBank/DDBJ whole genome shotgun (WGS) entry which is preliminary data.</text>
</comment>
<evidence type="ECO:0000313" key="2">
    <source>
        <dbReference type="Proteomes" id="UP001596020"/>
    </source>
</evidence>
<sequence length="249" mass="28624">MSRDPLKELSKMEGQIHQLNEPVPIEFQKKYIQTSIKEKLSKNIEAFHHYDPIVAEKILYSRLSQKVDKIEALIMLGGSGKVDSFRVLEDFLEVVKPGELRYWALMAQFECKVSIFGNLLDETQVAITSGLGGRDKLMRFMALFISDNLEPFKDFQITQMKEELTFRIEESSGEIEKFKVGPNWLVCTLLYPLKSDIALVIKKFVDECNQYGHFMAKDCLLTNANVIDKEVIDETIRKYQAKRGANSVD</sequence>